<sequence>MGSVRTDTALILPISDLSLSRDVDRKFRLAGIVTAVSPSDSSLVVLSDPYPASDGCAGSILVDLSLCIDQSQDGSKGGWGRTTPQVVPPELKCKCMVIGHLTRLPLPMDITFALRQSHIDLGQVQLHHAVHLMRQKWASSLNRYFVLEATLVKPLDDEFDLQLWNRTARVRSHHLWSMHHQQQQQTLASSSSTSTIGSTATDDDTAAAPAQDSKGKRKAICID</sequence>
<keyword evidence="3" id="KW-1185">Reference proteome</keyword>
<dbReference type="OrthoDB" id="2542959at2759"/>
<dbReference type="GeneID" id="23567673"/>
<dbReference type="InParanoid" id="A0A0D1CX50"/>
<proteinExistence type="predicted"/>
<protein>
    <submittedName>
        <fullName evidence="2">Uncharacterized protein</fullName>
    </submittedName>
</protein>
<feature type="compositionally biased region" description="Low complexity" evidence="1">
    <location>
        <begin position="181"/>
        <end position="212"/>
    </location>
</feature>
<reference evidence="2 3" key="1">
    <citation type="journal article" date="2006" name="Nature">
        <title>Insights from the genome of the biotrophic fungal plant pathogen Ustilago maydis.</title>
        <authorList>
            <person name="Kamper J."/>
            <person name="Kahmann R."/>
            <person name="Bolker M."/>
            <person name="Ma L.J."/>
            <person name="Brefort T."/>
            <person name="Saville B.J."/>
            <person name="Banuett F."/>
            <person name="Kronstad J.W."/>
            <person name="Gold S.E."/>
            <person name="Muller O."/>
            <person name="Perlin M.H."/>
            <person name="Wosten H.A."/>
            <person name="de Vries R."/>
            <person name="Ruiz-Herrera J."/>
            <person name="Reynaga-Pena C.G."/>
            <person name="Snetselaar K."/>
            <person name="McCann M."/>
            <person name="Perez-Martin J."/>
            <person name="Feldbrugge M."/>
            <person name="Basse C.W."/>
            <person name="Steinberg G."/>
            <person name="Ibeas J.I."/>
            <person name="Holloman W."/>
            <person name="Guzman P."/>
            <person name="Farman M."/>
            <person name="Stajich J.E."/>
            <person name="Sentandreu R."/>
            <person name="Gonzalez-Prieto J.M."/>
            <person name="Kennell J.C."/>
            <person name="Molina L."/>
            <person name="Schirawski J."/>
            <person name="Mendoza-Mendoza A."/>
            <person name="Greilinger D."/>
            <person name="Munch K."/>
            <person name="Rossel N."/>
            <person name="Scherer M."/>
            <person name="Vranes M."/>
            <person name="Ladendorf O."/>
            <person name="Vincon V."/>
            <person name="Fuchs U."/>
            <person name="Sandrock B."/>
            <person name="Meng S."/>
            <person name="Ho E.C."/>
            <person name="Cahill M.J."/>
            <person name="Boyce K.J."/>
            <person name="Klose J."/>
            <person name="Klosterman S.J."/>
            <person name="Deelstra H.J."/>
            <person name="Ortiz-Castellanos L."/>
            <person name="Li W."/>
            <person name="Sanchez-Alonso P."/>
            <person name="Schreier P.H."/>
            <person name="Hauser-Hahn I."/>
            <person name="Vaupel M."/>
            <person name="Koopmann E."/>
            <person name="Friedrich G."/>
            <person name="Voss H."/>
            <person name="Schluter T."/>
            <person name="Margolis J."/>
            <person name="Platt D."/>
            <person name="Swimmer C."/>
            <person name="Gnirke A."/>
            <person name="Chen F."/>
            <person name="Vysotskaia V."/>
            <person name="Mannhaupt G."/>
            <person name="Guldener U."/>
            <person name="Munsterkotter M."/>
            <person name="Haase D."/>
            <person name="Oesterheld M."/>
            <person name="Mewes H.W."/>
            <person name="Mauceli E.W."/>
            <person name="DeCaprio D."/>
            <person name="Wade C.M."/>
            <person name="Butler J."/>
            <person name="Young S."/>
            <person name="Jaffe D.B."/>
            <person name="Calvo S."/>
            <person name="Nusbaum C."/>
            <person name="Galagan J."/>
            <person name="Birren B.W."/>
        </authorList>
    </citation>
    <scope>NUCLEOTIDE SEQUENCE [LARGE SCALE GENOMIC DNA]</scope>
    <source>
        <strain evidence="3">DSM 14603 / FGSC 9021 / UM521</strain>
    </source>
</reference>
<dbReference type="EMBL" id="CM003141">
    <property type="protein sequence ID" value="KIS70963.1"/>
    <property type="molecule type" value="Genomic_DNA"/>
</dbReference>
<evidence type="ECO:0000313" key="3">
    <source>
        <dbReference type="Proteomes" id="UP000000561"/>
    </source>
</evidence>
<evidence type="ECO:0000256" key="1">
    <source>
        <dbReference type="SAM" id="MobiDB-lite"/>
    </source>
</evidence>
<organism evidence="2 3">
    <name type="scientific">Mycosarcoma maydis</name>
    <name type="common">Corn smut fungus</name>
    <name type="synonym">Ustilago maydis</name>
    <dbReference type="NCBI Taxonomy" id="5270"/>
    <lineage>
        <taxon>Eukaryota</taxon>
        <taxon>Fungi</taxon>
        <taxon>Dikarya</taxon>
        <taxon>Basidiomycota</taxon>
        <taxon>Ustilaginomycotina</taxon>
        <taxon>Ustilaginomycetes</taxon>
        <taxon>Ustilaginales</taxon>
        <taxon>Ustilaginaceae</taxon>
        <taxon>Mycosarcoma</taxon>
    </lineage>
</organism>
<dbReference type="Proteomes" id="UP000000561">
    <property type="component" value="Chromosome 2"/>
</dbReference>
<gene>
    <name evidence="2" type="ORF">UMAG_11842</name>
</gene>
<name>A0A0D1CX50_MYCMD</name>
<evidence type="ECO:0000313" key="2">
    <source>
        <dbReference type="EMBL" id="KIS70963.1"/>
    </source>
</evidence>
<feature type="region of interest" description="Disordered" evidence="1">
    <location>
        <begin position="181"/>
        <end position="223"/>
    </location>
</feature>
<dbReference type="KEGG" id="uma:UMAG_11842"/>
<dbReference type="VEuPathDB" id="FungiDB:UMAG_11842"/>
<accession>A0A0D1CX50</accession>
<dbReference type="RefSeq" id="XP_011387457.1">
    <property type="nucleotide sequence ID" value="XM_011389155.1"/>
</dbReference>
<dbReference type="AlphaFoldDB" id="A0A0D1CX50"/>